<dbReference type="AlphaFoldDB" id="X1G5Q0"/>
<proteinExistence type="predicted"/>
<protein>
    <recommendedName>
        <fullName evidence="1">LarA-like N-terminal domain-containing protein</fullName>
    </recommendedName>
</protein>
<dbReference type="GO" id="GO:0050043">
    <property type="term" value="F:lactate racemase activity"/>
    <property type="evidence" value="ECO:0007669"/>
    <property type="project" value="InterPro"/>
</dbReference>
<organism evidence="2">
    <name type="scientific">marine sediment metagenome</name>
    <dbReference type="NCBI Taxonomy" id="412755"/>
    <lineage>
        <taxon>unclassified sequences</taxon>
        <taxon>metagenomes</taxon>
        <taxon>ecological metagenomes</taxon>
    </lineage>
</organism>
<reference evidence="2" key="1">
    <citation type="journal article" date="2014" name="Front. Microbiol.">
        <title>High frequency of phylogenetically diverse reductive dehalogenase-homologous genes in deep subseafloor sedimentary metagenomes.</title>
        <authorList>
            <person name="Kawai M."/>
            <person name="Futagami T."/>
            <person name="Toyoda A."/>
            <person name="Takaki Y."/>
            <person name="Nishi S."/>
            <person name="Hori S."/>
            <person name="Arai W."/>
            <person name="Tsubouchi T."/>
            <person name="Morono Y."/>
            <person name="Uchiyama I."/>
            <person name="Ito T."/>
            <person name="Fujiyama A."/>
            <person name="Inagaki F."/>
            <person name="Takami H."/>
        </authorList>
    </citation>
    <scope>NUCLEOTIDE SEQUENCE</scope>
    <source>
        <strain evidence="2">Expedition CK06-06</strain>
    </source>
</reference>
<feature type="non-terminal residue" evidence="2">
    <location>
        <position position="1"/>
    </location>
</feature>
<evidence type="ECO:0000313" key="2">
    <source>
        <dbReference type="EMBL" id="GAH52537.1"/>
    </source>
</evidence>
<evidence type="ECO:0000259" key="1">
    <source>
        <dbReference type="Pfam" id="PF09861"/>
    </source>
</evidence>
<sequence>GKFVVEADIAISIGHVLGNPYGGYSGGYKMITTGMTSWRSIASHHN</sequence>
<comment type="caution">
    <text evidence="2">The sequence shown here is derived from an EMBL/GenBank/DDBJ whole genome shotgun (WGS) entry which is preliminary data.</text>
</comment>
<name>X1G5Q0_9ZZZZ</name>
<dbReference type="InterPro" id="IPR018657">
    <property type="entry name" value="LarA-like_N"/>
</dbReference>
<gene>
    <name evidence="2" type="ORF">S03H2_27878</name>
</gene>
<dbReference type="Gene3D" id="3.40.50.11440">
    <property type="match status" value="1"/>
</dbReference>
<accession>X1G5Q0</accession>
<dbReference type="EMBL" id="BARU01016785">
    <property type="protein sequence ID" value="GAH52537.1"/>
    <property type="molecule type" value="Genomic_DNA"/>
</dbReference>
<feature type="domain" description="LarA-like N-terminal" evidence="1">
    <location>
        <begin position="2"/>
        <end position="46"/>
    </location>
</feature>
<dbReference type="Pfam" id="PF09861">
    <property type="entry name" value="Lar_N"/>
    <property type="match status" value="1"/>
</dbReference>